<dbReference type="PROSITE" id="PS50887">
    <property type="entry name" value="GGDEF"/>
    <property type="match status" value="1"/>
</dbReference>
<dbReference type="InterPro" id="IPR000160">
    <property type="entry name" value="GGDEF_dom"/>
</dbReference>
<dbReference type="RefSeq" id="WP_235121478.1">
    <property type="nucleotide sequence ID" value="NZ_CP090978.1"/>
</dbReference>
<feature type="transmembrane region" description="Helical" evidence="1">
    <location>
        <begin position="212"/>
        <end position="231"/>
    </location>
</feature>
<evidence type="ECO:0000313" key="4">
    <source>
        <dbReference type="Proteomes" id="UP001649230"/>
    </source>
</evidence>
<dbReference type="Gene3D" id="3.30.70.270">
    <property type="match status" value="1"/>
</dbReference>
<dbReference type="SMART" id="SM00267">
    <property type="entry name" value="GGDEF"/>
    <property type="match status" value="1"/>
</dbReference>
<feature type="transmembrane region" description="Helical" evidence="1">
    <location>
        <begin position="394"/>
        <end position="413"/>
    </location>
</feature>
<dbReference type="EMBL" id="CP090978">
    <property type="protein sequence ID" value="UJF34905.1"/>
    <property type="molecule type" value="Genomic_DNA"/>
</dbReference>
<dbReference type="InterPro" id="IPR029787">
    <property type="entry name" value="Nucleotide_cyclase"/>
</dbReference>
<dbReference type="CDD" id="cd01949">
    <property type="entry name" value="GGDEF"/>
    <property type="match status" value="1"/>
</dbReference>
<dbReference type="InterPro" id="IPR011623">
    <property type="entry name" value="7TMR_DISM_rcpt_extracell_dom1"/>
</dbReference>
<keyword evidence="4" id="KW-1185">Reference proteome</keyword>
<feature type="transmembrane region" description="Helical" evidence="1">
    <location>
        <begin position="301"/>
        <end position="323"/>
    </location>
</feature>
<feature type="transmembrane region" description="Helical" evidence="1">
    <location>
        <begin position="238"/>
        <end position="254"/>
    </location>
</feature>
<dbReference type="GO" id="GO:0052621">
    <property type="term" value="F:diguanylate cyclase activity"/>
    <property type="evidence" value="ECO:0007669"/>
    <property type="project" value="UniProtKB-EC"/>
</dbReference>
<dbReference type="PANTHER" id="PTHR45138:SF9">
    <property type="entry name" value="DIGUANYLATE CYCLASE DGCM-RELATED"/>
    <property type="match status" value="1"/>
</dbReference>
<gene>
    <name evidence="3" type="ORF">L0M14_07085</name>
</gene>
<name>A0ABY3SN90_9BACL</name>
<dbReference type="InterPro" id="IPR050469">
    <property type="entry name" value="Diguanylate_Cyclase"/>
</dbReference>
<evidence type="ECO:0000259" key="2">
    <source>
        <dbReference type="PROSITE" id="PS50887"/>
    </source>
</evidence>
<dbReference type="SUPFAM" id="SSF55073">
    <property type="entry name" value="Nucleotide cyclase"/>
    <property type="match status" value="1"/>
</dbReference>
<evidence type="ECO:0000313" key="3">
    <source>
        <dbReference type="EMBL" id="UJF34905.1"/>
    </source>
</evidence>
<dbReference type="Gene3D" id="2.60.120.260">
    <property type="entry name" value="Galactose-binding domain-like"/>
    <property type="match status" value="1"/>
</dbReference>
<dbReference type="InterPro" id="IPR008979">
    <property type="entry name" value="Galactose-bd-like_sf"/>
</dbReference>
<feature type="transmembrane region" description="Helical" evidence="1">
    <location>
        <begin position="266"/>
        <end position="289"/>
    </location>
</feature>
<keyword evidence="1" id="KW-0472">Membrane</keyword>
<dbReference type="NCBIfam" id="TIGR00254">
    <property type="entry name" value="GGDEF"/>
    <property type="match status" value="1"/>
</dbReference>
<accession>A0ABY3SN90</accession>
<dbReference type="EC" id="2.7.7.65" evidence="3"/>
<keyword evidence="3" id="KW-0548">Nucleotidyltransferase</keyword>
<feature type="transmembrane region" description="Helical" evidence="1">
    <location>
        <begin position="329"/>
        <end position="351"/>
    </location>
</feature>
<dbReference type="InterPro" id="IPR043128">
    <property type="entry name" value="Rev_trsase/Diguanyl_cyclase"/>
</dbReference>
<organism evidence="3 4">
    <name type="scientific">Paenibacillus hexagrammi</name>
    <dbReference type="NCBI Taxonomy" id="2908839"/>
    <lineage>
        <taxon>Bacteria</taxon>
        <taxon>Bacillati</taxon>
        <taxon>Bacillota</taxon>
        <taxon>Bacilli</taxon>
        <taxon>Bacillales</taxon>
        <taxon>Paenibacillaceae</taxon>
        <taxon>Paenibacillus</taxon>
    </lineage>
</organism>
<dbReference type="Pfam" id="PF07695">
    <property type="entry name" value="7TMR-DISM_7TM"/>
    <property type="match status" value="1"/>
</dbReference>
<keyword evidence="1" id="KW-1133">Transmembrane helix</keyword>
<dbReference type="Proteomes" id="UP001649230">
    <property type="component" value="Chromosome"/>
</dbReference>
<dbReference type="PANTHER" id="PTHR45138">
    <property type="entry name" value="REGULATORY COMPONENTS OF SENSORY TRANSDUCTION SYSTEM"/>
    <property type="match status" value="1"/>
</dbReference>
<dbReference type="Pfam" id="PF00990">
    <property type="entry name" value="GGDEF"/>
    <property type="match status" value="1"/>
</dbReference>
<reference evidence="3 4" key="1">
    <citation type="journal article" date="2024" name="Int. J. Syst. Evol. Microbiol.">
        <title>Paenibacillus hexagrammi sp. nov., a novel bacterium isolated from the gut content of Hexagrammos agrammus.</title>
        <authorList>
            <person name="Jung H.K."/>
            <person name="Kim D.G."/>
            <person name="Zin H."/>
            <person name="Park J."/>
            <person name="Jung H."/>
            <person name="Kim Y.O."/>
            <person name="Kong H.J."/>
            <person name="Kim J.W."/>
            <person name="Kim Y.S."/>
        </authorList>
    </citation>
    <scope>NUCLEOTIDE SEQUENCE [LARGE SCALE GENOMIC DNA]</scope>
    <source>
        <strain evidence="3 4">YPD9-1</strain>
    </source>
</reference>
<keyword evidence="3" id="KW-0808">Transferase</keyword>
<feature type="domain" description="GGDEF" evidence="2">
    <location>
        <begin position="478"/>
        <end position="615"/>
    </location>
</feature>
<protein>
    <submittedName>
        <fullName evidence="3">Diguanylate cyclase</fullName>
        <ecNumber evidence="3">2.7.7.65</ecNumber>
    </submittedName>
</protein>
<feature type="transmembrane region" description="Helical" evidence="1">
    <location>
        <begin position="358"/>
        <end position="374"/>
    </location>
</feature>
<proteinExistence type="predicted"/>
<dbReference type="SUPFAM" id="SSF49785">
    <property type="entry name" value="Galactose-binding domain-like"/>
    <property type="match status" value="1"/>
</dbReference>
<sequence>MKLYALRGYMLLLILVLNITLLAGTVSAANRYPIKSSQTAVNGVLDLTQNDMNQTYPLDGEWRWYPNELLVPGQLENKPIMTTKVPGNWNLAPADAGRIEPYGSGTYQLDILLPEHSSGQMWAIHVPTIYSAYTFWVNGRLVEQNGVTGDTQTEQPGRPTKVISFASDSDRIQLMFQVTNHIYRSGGITSSIHFGKSESVYRFSNMRISTELFLTGGLIMMSVYHLGLYVLRRKDRTPLYFGMYCLTLGIRGLFTGERAIYDFNAGLNWAFALRFEYILLCISVIALALFVKSVFPKEIHWVGAGTIIALTSFYIALCLMASPEVVSRYLLYFQYMMLIAVLYALYVFFMAIKRKREGAIISGIGITCFVMTVINDILSSQGFIETEFYATHGLYVFIICQSFILAISFSRALTSSEELTQKLLVMNSSLEEIVQERTQELKESNQALLVQSLLDGLTGIANRRCFNDNAHEMLQGKEGLCLLLMDIDHFKKYNDTYGHFKGDECLRKVAKALQAEAFKAGGIAARYGGEEFAVIAPADQVIPKQFAEQLVGCIKKLQLPHSASETEAVVTISCGVAVRKASDDPVSIDTVIQIADQALYTAKALGRNRYYIASVEER</sequence>
<evidence type="ECO:0000256" key="1">
    <source>
        <dbReference type="SAM" id="Phobius"/>
    </source>
</evidence>
<keyword evidence="1" id="KW-0812">Transmembrane</keyword>